<dbReference type="PANTHER" id="PTHR31415:SF89">
    <property type="entry name" value="PROTEIN NDR1-LIKE"/>
    <property type="match status" value="1"/>
</dbReference>
<accession>A0A6P6VQY7</accession>
<reference evidence="7" key="1">
    <citation type="journal article" date="2025" name="Foods">
        <title>Unveiling the Microbial Signatures of Arabica Coffee Cherries: Insights into Ripeness Specific Diversity, Functional Traits, and Implications for Quality and Safety.</title>
        <authorList>
            <consortium name="RefSeq"/>
            <person name="Tenea G.N."/>
            <person name="Cifuentes V."/>
            <person name="Reyes P."/>
            <person name="Cevallos-Vallejos M."/>
        </authorList>
    </citation>
    <scope>NUCLEOTIDE SEQUENCE [LARGE SCALE GENOMIC DNA]</scope>
</reference>
<sequence>MVEVTSFKLWISQIIILLGLLAFVMWLSIRPKSPDYTITKFSVENGNIEYALEIENPNKDSDTYFDDCILTFYNNQDSIASTTIPRFSQDKGETTPKIGVVYVDAKVWEALHDQISNRKAQLQAALASKIRYRTWGIKSRRYGVHLKAQLPIGSDGKIPSKTKMHNGWKKWRIRFT</sequence>
<dbReference type="OrthoDB" id="1934762at2759"/>
<evidence type="ECO:0000313" key="7">
    <source>
        <dbReference type="Proteomes" id="UP001652660"/>
    </source>
</evidence>
<feature type="transmembrane region" description="Helical" evidence="5">
    <location>
        <begin position="7"/>
        <end position="29"/>
    </location>
</feature>
<organism evidence="7 8">
    <name type="scientific">Coffea arabica</name>
    <name type="common">Arabian coffee</name>
    <dbReference type="NCBI Taxonomy" id="13443"/>
    <lineage>
        <taxon>Eukaryota</taxon>
        <taxon>Viridiplantae</taxon>
        <taxon>Streptophyta</taxon>
        <taxon>Embryophyta</taxon>
        <taxon>Tracheophyta</taxon>
        <taxon>Spermatophyta</taxon>
        <taxon>Magnoliopsida</taxon>
        <taxon>eudicotyledons</taxon>
        <taxon>Gunneridae</taxon>
        <taxon>Pentapetalae</taxon>
        <taxon>asterids</taxon>
        <taxon>lamiids</taxon>
        <taxon>Gentianales</taxon>
        <taxon>Rubiaceae</taxon>
        <taxon>Ixoroideae</taxon>
        <taxon>Gardenieae complex</taxon>
        <taxon>Bertiereae - Coffeeae clade</taxon>
        <taxon>Coffeeae</taxon>
        <taxon>Coffea</taxon>
    </lineage>
</organism>
<evidence type="ECO:0000256" key="4">
    <source>
        <dbReference type="ARBA" id="ARBA00023136"/>
    </source>
</evidence>
<evidence type="ECO:0000256" key="1">
    <source>
        <dbReference type="ARBA" id="ARBA00004167"/>
    </source>
</evidence>
<dbReference type="InterPro" id="IPR004864">
    <property type="entry name" value="LEA_2"/>
</dbReference>
<dbReference type="PANTHER" id="PTHR31415">
    <property type="entry name" value="OS05G0367900 PROTEIN"/>
    <property type="match status" value="1"/>
</dbReference>
<evidence type="ECO:0000313" key="8">
    <source>
        <dbReference type="RefSeq" id="XP_027105061.2"/>
    </source>
</evidence>
<keyword evidence="2 5" id="KW-0812">Transmembrane</keyword>
<evidence type="ECO:0000256" key="5">
    <source>
        <dbReference type="SAM" id="Phobius"/>
    </source>
</evidence>
<keyword evidence="4 5" id="KW-0472">Membrane</keyword>
<comment type="subcellular location">
    <subcellularLocation>
        <location evidence="1">Membrane</location>
        <topology evidence="1">Single-pass membrane protein</topology>
    </subcellularLocation>
</comment>
<dbReference type="RefSeq" id="XP_027105061.2">
    <property type="nucleotide sequence ID" value="XM_027249260.2"/>
</dbReference>
<name>A0A6P6VQY7_COFAR</name>
<proteinExistence type="predicted"/>
<dbReference type="InterPro" id="IPR044839">
    <property type="entry name" value="NDR1-like"/>
</dbReference>
<reference evidence="8" key="2">
    <citation type="submission" date="2025-08" db="UniProtKB">
        <authorList>
            <consortium name="RefSeq"/>
        </authorList>
    </citation>
    <scope>IDENTIFICATION</scope>
    <source>
        <tissue evidence="8">Leaves</tissue>
    </source>
</reference>
<feature type="domain" description="Late embryogenesis abundant protein LEA-2 subgroup" evidence="6">
    <location>
        <begin position="52"/>
        <end position="145"/>
    </location>
</feature>
<evidence type="ECO:0000256" key="2">
    <source>
        <dbReference type="ARBA" id="ARBA00022692"/>
    </source>
</evidence>
<dbReference type="GeneID" id="113725857"/>
<evidence type="ECO:0000259" key="6">
    <source>
        <dbReference type="Pfam" id="PF03168"/>
    </source>
</evidence>
<keyword evidence="3 5" id="KW-1133">Transmembrane helix</keyword>
<keyword evidence="7" id="KW-1185">Reference proteome</keyword>
<dbReference type="Pfam" id="PF03168">
    <property type="entry name" value="LEA_2"/>
    <property type="match status" value="1"/>
</dbReference>
<dbReference type="Proteomes" id="UP001652660">
    <property type="component" value="Chromosome 2c"/>
</dbReference>
<evidence type="ECO:0000256" key="3">
    <source>
        <dbReference type="ARBA" id="ARBA00022989"/>
    </source>
</evidence>
<protein>
    <submittedName>
        <fullName evidence="8">Protein NDR1-like</fullName>
    </submittedName>
</protein>
<gene>
    <name evidence="8" type="primary">LOC113725857</name>
</gene>